<feature type="region of interest" description="Disordered" evidence="1">
    <location>
        <begin position="189"/>
        <end position="234"/>
    </location>
</feature>
<feature type="compositionally biased region" description="Low complexity" evidence="1">
    <location>
        <begin position="147"/>
        <end position="156"/>
    </location>
</feature>
<dbReference type="PANTHER" id="PTHR34606:SF15">
    <property type="entry name" value="BON DOMAIN-CONTAINING PROTEIN"/>
    <property type="match status" value="1"/>
</dbReference>
<evidence type="ECO:0000313" key="3">
    <source>
        <dbReference type="EMBL" id="RAO76202.1"/>
    </source>
</evidence>
<reference evidence="3 4" key="1">
    <citation type="journal article" date="2018" name="Genet. Mol. Biol.">
        <title>The genome sequence of Dyella jiangningensis FCAV SCS01 from a lignocellulose-decomposing microbial consortium metagenome reveals potential for biotechnological applications.</title>
        <authorList>
            <person name="Desiderato J.G."/>
            <person name="Alvarenga D.O."/>
            <person name="Constancio M.T.L."/>
            <person name="Alves L.M.C."/>
            <person name="Varani A.M."/>
        </authorList>
    </citation>
    <scope>NUCLEOTIDE SEQUENCE [LARGE SCALE GENOMIC DNA]</scope>
    <source>
        <strain evidence="3 4">FCAV SCS01</strain>
    </source>
</reference>
<proteinExistence type="predicted"/>
<feature type="compositionally biased region" description="Polar residues" evidence="1">
    <location>
        <begin position="305"/>
        <end position="318"/>
    </location>
</feature>
<dbReference type="InterPro" id="IPR007055">
    <property type="entry name" value="BON_dom"/>
</dbReference>
<accession>A0A328P636</accession>
<feature type="compositionally biased region" description="Basic and acidic residues" evidence="1">
    <location>
        <begin position="59"/>
        <end position="86"/>
    </location>
</feature>
<comment type="caution">
    <text evidence="3">The sequence shown here is derived from an EMBL/GenBank/DDBJ whole genome shotgun (WGS) entry which is preliminary data.</text>
</comment>
<evidence type="ECO:0000256" key="1">
    <source>
        <dbReference type="SAM" id="MobiDB-lite"/>
    </source>
</evidence>
<dbReference type="EMBL" id="NFZS01000002">
    <property type="protein sequence ID" value="RAO76202.1"/>
    <property type="molecule type" value="Genomic_DNA"/>
</dbReference>
<feature type="compositionally biased region" description="Basic and acidic residues" evidence="1">
    <location>
        <begin position="133"/>
        <end position="144"/>
    </location>
</feature>
<feature type="region of interest" description="Disordered" evidence="1">
    <location>
        <begin position="303"/>
        <end position="327"/>
    </location>
</feature>
<dbReference type="Pfam" id="PF04972">
    <property type="entry name" value="BON"/>
    <property type="match status" value="1"/>
</dbReference>
<name>A0A328P636_9GAMM</name>
<gene>
    <name evidence="3" type="ORF">CA260_10920</name>
</gene>
<organism evidence="3 4">
    <name type="scientific">Dyella jiangningensis</name>
    <dbReference type="NCBI Taxonomy" id="1379159"/>
    <lineage>
        <taxon>Bacteria</taxon>
        <taxon>Pseudomonadati</taxon>
        <taxon>Pseudomonadota</taxon>
        <taxon>Gammaproteobacteria</taxon>
        <taxon>Lysobacterales</taxon>
        <taxon>Rhodanobacteraceae</taxon>
        <taxon>Dyella</taxon>
    </lineage>
</organism>
<dbReference type="InterPro" id="IPR051686">
    <property type="entry name" value="Lipoprotein_DolP"/>
</dbReference>
<dbReference type="Gene3D" id="3.30.1340.30">
    <property type="match status" value="1"/>
</dbReference>
<keyword evidence="4" id="KW-1185">Reference proteome</keyword>
<dbReference type="OrthoDB" id="8963247at2"/>
<feature type="domain" description="BON" evidence="2">
    <location>
        <begin position="235"/>
        <end position="303"/>
    </location>
</feature>
<dbReference type="SMART" id="SM00749">
    <property type="entry name" value="BON"/>
    <property type="match status" value="1"/>
</dbReference>
<dbReference type="AlphaFoldDB" id="A0A328P636"/>
<protein>
    <recommendedName>
        <fullName evidence="2">BON domain-containing protein</fullName>
    </recommendedName>
</protein>
<dbReference type="PANTHER" id="PTHR34606">
    <property type="entry name" value="BON DOMAIN-CONTAINING PROTEIN"/>
    <property type="match status" value="1"/>
</dbReference>
<feature type="region of interest" description="Disordered" evidence="1">
    <location>
        <begin position="123"/>
        <end position="162"/>
    </location>
</feature>
<dbReference type="Proteomes" id="UP000248926">
    <property type="component" value="Unassembled WGS sequence"/>
</dbReference>
<evidence type="ECO:0000259" key="2">
    <source>
        <dbReference type="PROSITE" id="PS50914"/>
    </source>
</evidence>
<dbReference type="PROSITE" id="PS50914">
    <property type="entry name" value="BON"/>
    <property type="match status" value="1"/>
</dbReference>
<feature type="compositionally biased region" description="Basic and acidic residues" evidence="1">
    <location>
        <begin position="217"/>
        <end position="226"/>
    </location>
</feature>
<dbReference type="InterPro" id="IPR014004">
    <property type="entry name" value="Transpt-assoc_nodulatn_dom_bac"/>
</dbReference>
<evidence type="ECO:0000313" key="4">
    <source>
        <dbReference type="Proteomes" id="UP000248926"/>
    </source>
</evidence>
<feature type="region of interest" description="Disordered" evidence="1">
    <location>
        <begin position="59"/>
        <end position="94"/>
    </location>
</feature>
<sequence length="327" mass="37322">MFRGETLPARIPLSRELTRDARDRCLAQRLLHLHRVPSPSPARSHLTVCRRRGIAMNRDHRPRDYRDTYGSDQEYEARRNREESTWPRRQGSGQLTEDVYAGARNDQGFGSFGRPFGELYERDDPSSSWSYQRDNRWHSEEPRGRARQMQGGRRQQPWGTRHTSYYDDELSNAPFDEEDTSGYAQGYAGFGQPPRRPWPSPGGYGPWASQGARPRSRYQEQGEHRGKGPMGYRRSDERIRDDVCEALTLDPWLDATHIQVNVDGGVVTLQGTVSDRHMKYRAEECADQASGVQDVENRIRVAGAGTTSESLVNPSPTRSSDDPLLSR</sequence>